<gene>
    <name evidence="3" type="ORF">M9Y10_002362</name>
    <name evidence="2" type="ORF">M9Y10_019424</name>
</gene>
<protein>
    <submittedName>
        <fullName evidence="3">Uncharacterized protein</fullName>
    </submittedName>
</protein>
<comment type="caution">
    <text evidence="3">The sequence shown here is derived from an EMBL/GenBank/DDBJ whole genome shotgun (WGS) entry which is preliminary data.</text>
</comment>
<dbReference type="EMBL" id="JAPFFF010000001">
    <property type="protein sequence ID" value="KAK8900039.1"/>
    <property type="molecule type" value="Genomic_DNA"/>
</dbReference>
<keyword evidence="4" id="KW-1185">Reference proteome</keyword>
<accession>A0ABR2L9K2</accession>
<reference evidence="3 4" key="1">
    <citation type="submission" date="2024-04" db="EMBL/GenBank/DDBJ databases">
        <title>Tritrichomonas musculus Genome.</title>
        <authorList>
            <person name="Alves-Ferreira E."/>
            <person name="Grigg M."/>
            <person name="Lorenzi H."/>
            <person name="Galac M."/>
        </authorList>
    </citation>
    <scope>NUCLEOTIDE SEQUENCE [LARGE SCALE GENOMIC DNA]</scope>
    <source>
        <strain evidence="3 4">EAF2021</strain>
    </source>
</reference>
<proteinExistence type="predicted"/>
<evidence type="ECO:0000313" key="2">
    <source>
        <dbReference type="EMBL" id="KAK8835048.1"/>
    </source>
</evidence>
<name>A0ABR2L9K2_9EUKA</name>
<dbReference type="Proteomes" id="UP001470230">
    <property type="component" value="Unassembled WGS sequence"/>
</dbReference>
<dbReference type="EMBL" id="JAPFFF010000246">
    <property type="protein sequence ID" value="KAK8835048.1"/>
    <property type="molecule type" value="Genomic_DNA"/>
</dbReference>
<evidence type="ECO:0000313" key="4">
    <source>
        <dbReference type="Proteomes" id="UP001470230"/>
    </source>
</evidence>
<evidence type="ECO:0000256" key="1">
    <source>
        <dbReference type="SAM" id="MobiDB-lite"/>
    </source>
</evidence>
<feature type="compositionally biased region" description="Acidic residues" evidence="1">
    <location>
        <begin position="257"/>
        <end position="268"/>
    </location>
</feature>
<feature type="region of interest" description="Disordered" evidence="1">
    <location>
        <begin position="249"/>
        <end position="277"/>
    </location>
</feature>
<evidence type="ECO:0000313" key="3">
    <source>
        <dbReference type="EMBL" id="KAK8900039.1"/>
    </source>
</evidence>
<organism evidence="3 4">
    <name type="scientific">Tritrichomonas musculus</name>
    <dbReference type="NCBI Taxonomy" id="1915356"/>
    <lineage>
        <taxon>Eukaryota</taxon>
        <taxon>Metamonada</taxon>
        <taxon>Parabasalia</taxon>
        <taxon>Tritrichomonadida</taxon>
        <taxon>Tritrichomonadidae</taxon>
        <taxon>Tritrichomonas</taxon>
    </lineage>
</organism>
<sequence>MITLKDHVESLLNQKYAGNLLFLKNAVRKFSNSLQNIKTSYKAVHFALVTVQSQEEPQKQAARSLSNTLRDYIYSSLTFCTEYNEYIPKPSTEFENLFLRSTVIEFFSRQDSLSADIKEVFDNSTEMCLRMAAKYQGIRPQSMKGNKGLLDLISFPNFCEIEEDIEDLHENLQKGKLLIDDLYTMYFKFIDNSSVFMTEKPDPVVELENLASTMREQLDECEKLFVKKTSLFKVLYNRLDPEEKLEFQRQLTAEKPQEEEEEEEEESPDILSRCSIF</sequence>